<dbReference type="AlphaFoldDB" id="A0A7J8QNU6"/>
<organism evidence="1 2">
    <name type="scientific">Gossypium raimondii</name>
    <name type="common">Peruvian cotton</name>
    <name type="synonym">Gossypium klotzschianum subsp. raimondii</name>
    <dbReference type="NCBI Taxonomy" id="29730"/>
    <lineage>
        <taxon>Eukaryota</taxon>
        <taxon>Viridiplantae</taxon>
        <taxon>Streptophyta</taxon>
        <taxon>Embryophyta</taxon>
        <taxon>Tracheophyta</taxon>
        <taxon>Spermatophyta</taxon>
        <taxon>Magnoliopsida</taxon>
        <taxon>eudicotyledons</taxon>
        <taxon>Gunneridae</taxon>
        <taxon>Pentapetalae</taxon>
        <taxon>rosids</taxon>
        <taxon>malvids</taxon>
        <taxon>Malvales</taxon>
        <taxon>Malvaceae</taxon>
        <taxon>Malvoideae</taxon>
        <taxon>Gossypium</taxon>
    </lineage>
</organism>
<sequence length="142" mass="16386">MVTEEGLWNLDIFKIWLSDDVIWRIMCIMASWSAKDDKWKCAWKLPVDLSCPLCGHALEGILHILKDCTIAKAIWRQDTTKIHERGANWSCFFGLLAWRIYGAVQLHSGNAAAEEIVRDETGDWVFGYNRYLGKYSIFDAEL</sequence>
<protein>
    <recommendedName>
        <fullName evidence="3">Reverse transcriptase zinc-binding domain-containing protein</fullName>
    </recommendedName>
</protein>
<comment type="caution">
    <text evidence="1">The sequence shown here is derived from an EMBL/GenBank/DDBJ whole genome shotgun (WGS) entry which is preliminary data.</text>
</comment>
<gene>
    <name evidence="1" type="ORF">Gorai_003397</name>
</gene>
<dbReference type="Proteomes" id="UP000593578">
    <property type="component" value="Unassembled WGS sequence"/>
</dbReference>
<accession>A0A7J8QNU6</accession>
<proteinExistence type="predicted"/>
<evidence type="ECO:0008006" key="3">
    <source>
        <dbReference type="Google" id="ProtNLM"/>
    </source>
</evidence>
<dbReference type="EMBL" id="JABEZZ010000013">
    <property type="protein sequence ID" value="MBA0603244.1"/>
    <property type="molecule type" value="Genomic_DNA"/>
</dbReference>
<reference evidence="1 2" key="1">
    <citation type="journal article" date="2019" name="Genome Biol. Evol.">
        <title>Insights into the evolution of the New World diploid cottons (Gossypium, subgenus Houzingenia) based on genome sequencing.</title>
        <authorList>
            <person name="Grover C.E."/>
            <person name="Arick M.A. 2nd"/>
            <person name="Thrash A."/>
            <person name="Conover J.L."/>
            <person name="Sanders W.S."/>
            <person name="Peterson D.G."/>
            <person name="Frelichowski J.E."/>
            <person name="Scheffler J.A."/>
            <person name="Scheffler B.E."/>
            <person name="Wendel J.F."/>
        </authorList>
    </citation>
    <scope>NUCLEOTIDE SEQUENCE [LARGE SCALE GENOMIC DNA]</scope>
    <source>
        <strain evidence="1">8</strain>
        <tissue evidence="1">Leaf</tissue>
    </source>
</reference>
<evidence type="ECO:0000313" key="2">
    <source>
        <dbReference type="Proteomes" id="UP000593578"/>
    </source>
</evidence>
<evidence type="ECO:0000313" key="1">
    <source>
        <dbReference type="EMBL" id="MBA0603244.1"/>
    </source>
</evidence>
<name>A0A7J8QNU6_GOSRA</name>